<dbReference type="Pfam" id="PF08681">
    <property type="entry name" value="TacA1"/>
    <property type="match status" value="1"/>
</dbReference>
<dbReference type="SUPFAM" id="SSF47598">
    <property type="entry name" value="Ribbon-helix-helix"/>
    <property type="match status" value="1"/>
</dbReference>
<gene>
    <name evidence="3" type="ORF">UT63_C0035G0006</name>
</gene>
<evidence type="ECO:0000256" key="2">
    <source>
        <dbReference type="ARBA" id="ARBA00049988"/>
    </source>
</evidence>
<evidence type="ECO:0000313" key="4">
    <source>
        <dbReference type="Proteomes" id="UP000034539"/>
    </source>
</evidence>
<sequence>MQTQNSSTNYREKNDRLEARTNREIKLLLEYAAELEGTSLSDFLIKSAKNAANEVIREHQIIQLSTKESRAFAKALFKASKPNTKLKSAYSGYKKQASSDYKAK</sequence>
<dbReference type="GO" id="GO:0006355">
    <property type="term" value="P:regulation of DNA-templated transcription"/>
    <property type="evidence" value="ECO:0007669"/>
    <property type="project" value="InterPro"/>
</dbReference>
<dbReference type="PANTHER" id="PTHR35401:SF2">
    <property type="entry name" value="ABC-TYPE TRANSPORT SYSTEM"/>
    <property type="match status" value="1"/>
</dbReference>
<evidence type="ECO:0000256" key="1">
    <source>
        <dbReference type="ARBA" id="ARBA00022649"/>
    </source>
</evidence>
<dbReference type="InterPro" id="IPR014795">
    <property type="entry name" value="TacA_1-like"/>
</dbReference>
<name>A0A0G0PXS3_9BACT</name>
<reference evidence="3 4" key="1">
    <citation type="journal article" date="2015" name="Nature">
        <title>rRNA introns, odd ribosomes, and small enigmatic genomes across a large radiation of phyla.</title>
        <authorList>
            <person name="Brown C.T."/>
            <person name="Hug L.A."/>
            <person name="Thomas B.C."/>
            <person name="Sharon I."/>
            <person name="Castelle C.J."/>
            <person name="Singh A."/>
            <person name="Wilkins M.J."/>
            <person name="Williams K.H."/>
            <person name="Banfield J.F."/>
        </authorList>
    </citation>
    <scope>NUCLEOTIDE SEQUENCE [LARGE SCALE GENOMIC DNA]</scope>
</reference>
<dbReference type="AlphaFoldDB" id="A0A0G0PXS3"/>
<dbReference type="InterPro" id="IPR010985">
    <property type="entry name" value="Ribbon_hlx_hlx"/>
</dbReference>
<dbReference type="Gene3D" id="1.20.5.780">
    <property type="entry name" value="Single helix bin"/>
    <property type="match status" value="1"/>
</dbReference>
<comment type="similarity">
    <text evidence="2">Belongs to the TacA antitoxin family.</text>
</comment>
<evidence type="ECO:0000313" key="3">
    <source>
        <dbReference type="EMBL" id="KKR32693.1"/>
    </source>
</evidence>
<dbReference type="PANTHER" id="PTHR35401">
    <property type="entry name" value="COPG FAMILY HELIX-TURN-HELIX PROTEIN-RELATED-RELATED"/>
    <property type="match status" value="1"/>
</dbReference>
<protein>
    <recommendedName>
        <fullName evidence="5">DUF1778 domain-containing protein</fullName>
    </recommendedName>
</protein>
<evidence type="ECO:0008006" key="5">
    <source>
        <dbReference type="Google" id="ProtNLM"/>
    </source>
</evidence>
<proteinExistence type="inferred from homology"/>
<comment type="caution">
    <text evidence="3">The sequence shown here is derived from an EMBL/GenBank/DDBJ whole genome shotgun (WGS) entry which is preliminary data.</text>
</comment>
<accession>A0A0G0PXS3</accession>
<dbReference type="EMBL" id="LBXN01000035">
    <property type="protein sequence ID" value="KKR32693.1"/>
    <property type="molecule type" value="Genomic_DNA"/>
</dbReference>
<dbReference type="Proteomes" id="UP000034539">
    <property type="component" value="Unassembled WGS sequence"/>
</dbReference>
<keyword evidence="1" id="KW-1277">Toxin-antitoxin system</keyword>
<organism evidence="3 4">
    <name type="scientific">Candidatus Gottesmanbacteria bacterium GW2011_GWC2_39_8</name>
    <dbReference type="NCBI Taxonomy" id="1618450"/>
    <lineage>
        <taxon>Bacteria</taxon>
        <taxon>Candidatus Gottesmaniibacteriota</taxon>
    </lineage>
</organism>